<protein>
    <recommendedName>
        <fullName evidence="1">Sacsin/Nov domain-containing protein</fullName>
    </recommendedName>
</protein>
<evidence type="ECO:0000313" key="3">
    <source>
        <dbReference type="Proteomes" id="UP000182569"/>
    </source>
</evidence>
<dbReference type="NCBIfam" id="NF047352">
    <property type="entry name" value="P_loop_sacsin"/>
    <property type="match status" value="1"/>
</dbReference>
<dbReference type="RefSeq" id="WP_071611949.1">
    <property type="nucleotide sequence ID" value="NZ_CP015756.1"/>
</dbReference>
<gene>
    <name evidence="2" type="ORF">A7L45_06040</name>
</gene>
<evidence type="ECO:0000313" key="2">
    <source>
        <dbReference type="EMBL" id="APC39656.1"/>
    </source>
</evidence>
<accession>A0A1J0GFB0</accession>
<dbReference type="InterPro" id="IPR036890">
    <property type="entry name" value="HATPase_C_sf"/>
</dbReference>
<feature type="domain" description="Sacsin/Nov" evidence="1">
    <location>
        <begin position="29"/>
        <end position="126"/>
    </location>
</feature>
<dbReference type="OrthoDB" id="9757917at2"/>
<dbReference type="SUPFAM" id="SSF55874">
    <property type="entry name" value="ATPase domain of HSP90 chaperone/DNA topoisomerase II/histidine kinase"/>
    <property type="match status" value="1"/>
</dbReference>
<dbReference type="InterPro" id="IPR052957">
    <property type="entry name" value="Auxin_embryo_med"/>
</dbReference>
<organism evidence="2 3">
    <name type="scientific">Clostridium estertheticum subsp. estertheticum</name>
    <dbReference type="NCBI Taxonomy" id="1552"/>
    <lineage>
        <taxon>Bacteria</taxon>
        <taxon>Bacillati</taxon>
        <taxon>Bacillota</taxon>
        <taxon>Clostridia</taxon>
        <taxon>Eubacteriales</taxon>
        <taxon>Clostridiaceae</taxon>
        <taxon>Clostridium</taxon>
    </lineage>
</organism>
<dbReference type="KEGG" id="ceu:A7L45_06040"/>
<reference evidence="3" key="1">
    <citation type="journal article" date="2016" name="Front. Microbiol.">
        <title>Complete Genome Sequence of Clostridium estertheticum DSM 8809, a Microbe Identified in Spoiled Vacuum Packed Beef.</title>
        <authorList>
            <person name="Yu Z."/>
            <person name="Gunn L."/>
            <person name="Brennan E."/>
            <person name="Reid R."/>
            <person name="Wall P.G."/>
            <person name="Gaora O.P."/>
            <person name="Hurley D."/>
            <person name="Bolton D."/>
            <person name="Fanning S."/>
        </authorList>
    </citation>
    <scope>NUCLEOTIDE SEQUENCE [LARGE SCALE GENOMIC DNA]</scope>
    <source>
        <strain evidence="3">DSM 8809</strain>
    </source>
</reference>
<dbReference type="EMBL" id="CP015756">
    <property type="protein sequence ID" value="APC39656.1"/>
    <property type="molecule type" value="Genomic_DNA"/>
</dbReference>
<evidence type="ECO:0000259" key="1">
    <source>
        <dbReference type="Pfam" id="PF25794"/>
    </source>
</evidence>
<name>A0A1J0GFB0_9CLOT</name>
<dbReference type="Gene3D" id="3.30.565.10">
    <property type="entry name" value="Histidine kinase-like ATPase, C-terminal domain"/>
    <property type="match status" value="1"/>
</dbReference>
<dbReference type="Pfam" id="PF25794">
    <property type="entry name" value="SACS"/>
    <property type="match status" value="1"/>
</dbReference>
<dbReference type="PANTHER" id="PTHR32387">
    <property type="entry name" value="WU:FJ29H11"/>
    <property type="match status" value="1"/>
</dbReference>
<dbReference type="AlphaFoldDB" id="A0A1J0GFB0"/>
<proteinExistence type="predicted"/>
<sequence>MTTLNEKFQFINKREELNKAIIDNGAEKIYEVLANLYTNSTHFIYEIIQNADDAKAENIEFDLYEDKVIISHDGKRLFDLDDIKGITGIGKSYKEKNKGLIGKFGIGFKSVFCITERPEIQSGEYNFTIKNFVIPEITKREDKLNKTVIILPFKQENIKSIFESIEKEFNKIDLREIIFLNKVHNVIFKCNGKVRRLQKELKEKIDENISIVNLKSENEIYKYILISKYDNVTKKIEVAYSIEEDEFGSEIIVPDIIDENNYINVFFPTKHETDLKFLVHGAYKIKQNRENIDINDEYNTKLTKEIGQVIAKSILQIKEIKESLYLSIFNVLPITESTNSFYSIIFDNVKEILGKERIWLNIDGKYVFKENLVVPYNKGITDLFSPRELSFDDFQWVNATVTHNENTKKYLLNILKTKIITDEVIRDKITPELLLLKGENWLIKFYKYVFEKKDNKFIRWNKFKAVAIIMLEDNSFSKVIDENNGSSLYFKPNENAEIYKGYNFVKDSFRNDEEICNIFQQINIIEIDMIVFINEYIKEYYKKENISLGLDVYFEWFDEILSYYEALNNKTAQYKGLIKSLQEIPFIISSKDDKYYLHKANELYFDKNLSDLYEGISDIKFIDYKLYRDRVNSNDSLLFNFLIKLGVVNGVPFSNEYISEGLKSSLRAKMGFTKSPYGQEINNYSLLYLEEIIKKLTPENSKRLWELLSAMLEDISFKYYFTGEYKWHYDGYWHTEYFQSNMIDILKKEKWLYIEGEYRKPSNVTKVRLKDSGYNINSKLISFLDIDDSIPKELGNIINVLKPYSKQEVLEFIIYLKKVLEIQEQY</sequence>
<dbReference type="STRING" id="1552.A7L45_06040"/>
<dbReference type="Proteomes" id="UP000182569">
    <property type="component" value="Chromosome"/>
</dbReference>
<dbReference type="PANTHER" id="PTHR32387:SF0">
    <property type="entry name" value="PROTEIN NO VEIN"/>
    <property type="match status" value="1"/>
</dbReference>
<keyword evidence="3" id="KW-1185">Reference proteome</keyword>
<dbReference type="InterPro" id="IPR058210">
    <property type="entry name" value="SACS/Nov_dom"/>
</dbReference>